<protein>
    <submittedName>
        <fullName evidence="1">Uncharacterized protein</fullName>
    </submittedName>
</protein>
<name>A0A7J6UR37_PEROL</name>
<accession>A0A7J6UR37</accession>
<proteinExistence type="predicted"/>
<comment type="caution">
    <text evidence="1">The sequence shown here is derived from an EMBL/GenBank/DDBJ whole genome shotgun (WGS) entry which is preliminary data.</text>
</comment>
<organism evidence="1 2">
    <name type="scientific">Perkinsus olseni</name>
    <name type="common">Perkinsus atlanticus</name>
    <dbReference type="NCBI Taxonomy" id="32597"/>
    <lineage>
        <taxon>Eukaryota</taxon>
        <taxon>Sar</taxon>
        <taxon>Alveolata</taxon>
        <taxon>Perkinsozoa</taxon>
        <taxon>Perkinsea</taxon>
        <taxon>Perkinsida</taxon>
        <taxon>Perkinsidae</taxon>
        <taxon>Perkinsus</taxon>
    </lineage>
</organism>
<keyword evidence="2" id="KW-1185">Reference proteome</keyword>
<dbReference type="AlphaFoldDB" id="A0A7J6UR37"/>
<sequence>PSCCELGAERHHRISGVPREEELLAFIYTSTGSSPRLSRPELRAFDVGVAAAAPSSCDIFEGLKRLSSIPPMQTAVVHRSYEGECPNGFAVRVYLSGAIAGSPRLAVPGVGPDTFVTIGRNKCDLIKSIFPTEWRLGVAKVGEGPFQYPHDVADEERAFAFAREAIMKSRPGVL</sequence>
<evidence type="ECO:0000313" key="2">
    <source>
        <dbReference type="Proteomes" id="UP000553632"/>
    </source>
</evidence>
<dbReference type="EMBL" id="JABANO010000178">
    <property type="protein sequence ID" value="KAF4759456.1"/>
    <property type="molecule type" value="Genomic_DNA"/>
</dbReference>
<feature type="non-terminal residue" evidence="1">
    <location>
        <position position="1"/>
    </location>
</feature>
<reference evidence="1 2" key="1">
    <citation type="submission" date="2020-04" db="EMBL/GenBank/DDBJ databases">
        <title>Perkinsus olseni comparative genomics.</title>
        <authorList>
            <person name="Bogema D.R."/>
        </authorList>
    </citation>
    <scope>NUCLEOTIDE SEQUENCE [LARGE SCALE GENOMIC DNA]</scope>
    <source>
        <strain evidence="1 2">ATCC PRA-207</strain>
    </source>
</reference>
<feature type="non-terminal residue" evidence="1">
    <location>
        <position position="174"/>
    </location>
</feature>
<gene>
    <name evidence="1" type="ORF">FOZ63_018509</name>
</gene>
<dbReference type="Proteomes" id="UP000553632">
    <property type="component" value="Unassembled WGS sequence"/>
</dbReference>
<evidence type="ECO:0000313" key="1">
    <source>
        <dbReference type="EMBL" id="KAF4759456.1"/>
    </source>
</evidence>